<gene>
    <name evidence="2" type="ORF">CSSPJE1EN2_LOCUS16432</name>
</gene>
<keyword evidence="3" id="KW-1185">Reference proteome</keyword>
<protein>
    <submittedName>
        <fullName evidence="2">Uncharacterized protein</fullName>
    </submittedName>
</protein>
<evidence type="ECO:0000313" key="3">
    <source>
        <dbReference type="Proteomes" id="UP001497522"/>
    </source>
</evidence>
<dbReference type="EMBL" id="OZ023705">
    <property type="protein sequence ID" value="CAK9873991.1"/>
    <property type="molecule type" value="Genomic_DNA"/>
</dbReference>
<name>A0ABP1BF29_9BRYO</name>
<dbReference type="Proteomes" id="UP001497522">
    <property type="component" value="Chromosome 4"/>
</dbReference>
<evidence type="ECO:0000256" key="1">
    <source>
        <dbReference type="SAM" id="MobiDB-lite"/>
    </source>
</evidence>
<evidence type="ECO:0000313" key="2">
    <source>
        <dbReference type="EMBL" id="CAK9873991.1"/>
    </source>
</evidence>
<organism evidence="2 3">
    <name type="scientific">Sphagnum jensenii</name>
    <dbReference type="NCBI Taxonomy" id="128206"/>
    <lineage>
        <taxon>Eukaryota</taxon>
        <taxon>Viridiplantae</taxon>
        <taxon>Streptophyta</taxon>
        <taxon>Embryophyta</taxon>
        <taxon>Bryophyta</taxon>
        <taxon>Sphagnophytina</taxon>
        <taxon>Sphagnopsida</taxon>
        <taxon>Sphagnales</taxon>
        <taxon>Sphagnaceae</taxon>
        <taxon>Sphagnum</taxon>
    </lineage>
</organism>
<feature type="compositionally biased region" description="Basic and acidic residues" evidence="1">
    <location>
        <begin position="1"/>
        <end position="16"/>
    </location>
</feature>
<feature type="region of interest" description="Disordered" evidence="1">
    <location>
        <begin position="1"/>
        <end position="23"/>
    </location>
</feature>
<accession>A0ABP1BF29</accession>
<sequence length="151" mass="17475">MDTCSHKYSEGGRSSEVELNNDTTSTEQIARYKSARENLSTENTTSVTAKKTYSWFTAEHLELRPEYPSRREQTYYGSPPQHLWSELQPKDPGRCVETVNGHKRFDGMSKYVKGIDPLELEIGEEIAQRAQSCVFLAKYTCRQWPPFLKRM</sequence>
<reference evidence="2" key="1">
    <citation type="submission" date="2024-03" db="EMBL/GenBank/DDBJ databases">
        <authorList>
            <consortium name="ELIXIR-Norway"/>
            <consortium name="Elixir Norway"/>
        </authorList>
    </citation>
    <scope>NUCLEOTIDE SEQUENCE</scope>
</reference>
<proteinExistence type="predicted"/>